<comment type="catalytic activity">
    <reaction evidence="6">
        <text>Fe-coproporphyrin III + 2 H(+) = coproporphyrin III + Fe(2+)</text>
        <dbReference type="Rhea" id="RHEA:49572"/>
        <dbReference type="ChEBI" id="CHEBI:15378"/>
        <dbReference type="ChEBI" id="CHEBI:29033"/>
        <dbReference type="ChEBI" id="CHEBI:68438"/>
        <dbReference type="ChEBI" id="CHEBI:131725"/>
        <dbReference type="EC" id="4.99.1.9"/>
    </reaction>
    <physiologicalReaction direction="right-to-left" evidence="6">
        <dbReference type="Rhea" id="RHEA:49574"/>
    </physiologicalReaction>
</comment>
<comment type="function">
    <text evidence="7">Catalyzes the ferrous insertion into protoporphyrin IX.</text>
</comment>
<dbReference type="GO" id="GO:0006783">
    <property type="term" value="P:heme biosynthetic process"/>
    <property type="evidence" value="ECO:0007669"/>
    <property type="project" value="UniProtKB-UniRule"/>
</dbReference>
<dbReference type="PANTHER" id="PTHR11108:SF1">
    <property type="entry name" value="FERROCHELATASE, MITOCHONDRIAL"/>
    <property type="match status" value="1"/>
</dbReference>
<evidence type="ECO:0000256" key="6">
    <source>
        <dbReference type="ARBA" id="ARBA00024536"/>
    </source>
</evidence>
<dbReference type="NCBIfam" id="TIGR00109">
    <property type="entry name" value="hemH"/>
    <property type="match status" value="1"/>
</dbReference>
<keyword evidence="2 7" id="KW-0408">Iron</keyword>
<evidence type="ECO:0000256" key="7">
    <source>
        <dbReference type="HAMAP-Rule" id="MF_00323"/>
    </source>
</evidence>
<comment type="catalytic activity">
    <reaction evidence="7">
        <text>heme b + 2 H(+) = protoporphyrin IX + Fe(2+)</text>
        <dbReference type="Rhea" id="RHEA:22584"/>
        <dbReference type="ChEBI" id="CHEBI:15378"/>
        <dbReference type="ChEBI" id="CHEBI:29033"/>
        <dbReference type="ChEBI" id="CHEBI:57306"/>
        <dbReference type="ChEBI" id="CHEBI:60344"/>
        <dbReference type="EC" id="4.98.1.1"/>
    </reaction>
</comment>
<keyword evidence="3 7" id="KW-0350">Heme biosynthesis</keyword>
<dbReference type="InterPro" id="IPR033644">
    <property type="entry name" value="Ferrochelatase_C"/>
</dbReference>
<dbReference type="RefSeq" id="WP_187467753.1">
    <property type="nucleotide sequence ID" value="NZ_JACSIT010000141.1"/>
</dbReference>
<dbReference type="AlphaFoldDB" id="A0A923PLQ1"/>
<name>A0A923PLQ1_9BACT</name>
<keyword evidence="5 7" id="KW-0627">Porphyrin biosynthesis</keyword>
<reference evidence="9" key="1">
    <citation type="submission" date="2020-08" db="EMBL/GenBank/DDBJ databases">
        <title>Lewinella bacteria from marine environments.</title>
        <authorList>
            <person name="Zhong Y."/>
        </authorList>
    </citation>
    <scope>NUCLEOTIDE SEQUENCE</scope>
    <source>
        <strain evidence="9">KCTC 42187</strain>
    </source>
</reference>
<dbReference type="CDD" id="cd00419">
    <property type="entry name" value="Ferrochelatase_C"/>
    <property type="match status" value="1"/>
</dbReference>
<protein>
    <recommendedName>
        <fullName evidence="7">Ferrochelatase</fullName>
        <ecNumber evidence="7">4.98.1.1</ecNumber>
    </recommendedName>
    <alternativeName>
        <fullName evidence="7">Heme synthase</fullName>
    </alternativeName>
    <alternativeName>
        <fullName evidence="7">Protoheme ferro-lyase</fullName>
    </alternativeName>
</protein>
<comment type="similarity">
    <text evidence="1 7 8">Belongs to the ferrochelatase family.</text>
</comment>
<dbReference type="HAMAP" id="MF_00323">
    <property type="entry name" value="Ferrochelatase"/>
    <property type="match status" value="1"/>
</dbReference>
<dbReference type="EMBL" id="JACSIT010000141">
    <property type="protein sequence ID" value="MBC6995729.1"/>
    <property type="molecule type" value="Genomic_DNA"/>
</dbReference>
<evidence type="ECO:0000313" key="10">
    <source>
        <dbReference type="Proteomes" id="UP000650081"/>
    </source>
</evidence>
<dbReference type="InterPro" id="IPR001015">
    <property type="entry name" value="Ferrochelatase"/>
</dbReference>
<dbReference type="Gene3D" id="3.40.50.1400">
    <property type="match status" value="3"/>
</dbReference>
<comment type="pathway">
    <text evidence="7">Porphyrin-containing compound metabolism; protoheme biosynthesis; protoheme from protoporphyrin-IX: step 1/1.</text>
</comment>
<evidence type="ECO:0000313" key="9">
    <source>
        <dbReference type="EMBL" id="MBC6995729.1"/>
    </source>
</evidence>
<evidence type="ECO:0000256" key="1">
    <source>
        <dbReference type="ARBA" id="ARBA00007718"/>
    </source>
</evidence>
<keyword evidence="4 7" id="KW-0456">Lyase</keyword>
<keyword evidence="7" id="KW-0479">Metal-binding</keyword>
<dbReference type="InterPro" id="IPR033659">
    <property type="entry name" value="Ferrochelatase_N"/>
</dbReference>
<gene>
    <name evidence="7 9" type="primary">hemH</name>
    <name evidence="9" type="ORF">H9S92_16305</name>
</gene>
<evidence type="ECO:0000256" key="3">
    <source>
        <dbReference type="ARBA" id="ARBA00023133"/>
    </source>
</evidence>
<evidence type="ECO:0000256" key="5">
    <source>
        <dbReference type="ARBA" id="ARBA00023244"/>
    </source>
</evidence>
<sequence>MYVQQHFGKQGILLVNLGTPDAPTPRAVNRYLGEFLTDPRVIDNLPGLAQQVLVRGIIAPIRSGIVNPFKPGGSTKLYQELWTENGSPLKYYGEILTAAVTERLGDEYVVRLAMRYQQPSIESAVRELIAEGVSSITVFPLFPQYASATTGSVHQEVMRVLSKEQTIPNVHLVNSYYEHPLLIKVFADNARDVGPLSQWDHIIFSYHGLPQRQLKKADNSGCHCYKVEGCCNRIGQVNQFCYSAQCHATTRAIVAELGLPEGSYTTSFQSRLGFDDWAKPYTIDVLEDLAKNKGAKKLLCFSPAFVADCLETTIEIGVEYQEEFEAWGGEHIQLVPSLNDDPRWIDAVVGMLTERMGEKVLTEGQ</sequence>
<comment type="subcellular location">
    <subcellularLocation>
        <location evidence="7">Cytoplasm</location>
    </subcellularLocation>
</comment>
<evidence type="ECO:0000256" key="4">
    <source>
        <dbReference type="ARBA" id="ARBA00023239"/>
    </source>
</evidence>
<proteinExistence type="inferred from homology"/>
<dbReference type="CDD" id="cd03411">
    <property type="entry name" value="Ferrochelatase_N"/>
    <property type="match status" value="1"/>
</dbReference>
<dbReference type="Pfam" id="PF00762">
    <property type="entry name" value="Ferrochelatase"/>
    <property type="match status" value="1"/>
</dbReference>
<dbReference type="SUPFAM" id="SSF53800">
    <property type="entry name" value="Chelatase"/>
    <property type="match status" value="1"/>
</dbReference>
<keyword evidence="10" id="KW-1185">Reference proteome</keyword>
<accession>A0A923PLQ1</accession>
<dbReference type="PANTHER" id="PTHR11108">
    <property type="entry name" value="FERROCHELATASE"/>
    <property type="match status" value="1"/>
</dbReference>
<dbReference type="Proteomes" id="UP000650081">
    <property type="component" value="Unassembled WGS sequence"/>
</dbReference>
<dbReference type="EC" id="4.98.1.1" evidence="7"/>
<feature type="binding site" evidence="7">
    <location>
        <position position="207"/>
    </location>
    <ligand>
        <name>Fe(2+)</name>
        <dbReference type="ChEBI" id="CHEBI:29033"/>
    </ligand>
</feature>
<dbReference type="GO" id="GO:0005737">
    <property type="term" value="C:cytoplasm"/>
    <property type="evidence" value="ECO:0007669"/>
    <property type="project" value="UniProtKB-SubCell"/>
</dbReference>
<keyword evidence="7" id="KW-0963">Cytoplasm</keyword>
<feature type="binding site" evidence="7">
    <location>
        <position position="311"/>
    </location>
    <ligand>
        <name>Fe(2+)</name>
        <dbReference type="ChEBI" id="CHEBI:29033"/>
    </ligand>
</feature>
<organism evidence="9 10">
    <name type="scientific">Neolewinella lacunae</name>
    <dbReference type="NCBI Taxonomy" id="1517758"/>
    <lineage>
        <taxon>Bacteria</taxon>
        <taxon>Pseudomonadati</taxon>
        <taxon>Bacteroidota</taxon>
        <taxon>Saprospiria</taxon>
        <taxon>Saprospirales</taxon>
        <taxon>Lewinellaceae</taxon>
        <taxon>Neolewinella</taxon>
    </lineage>
</organism>
<evidence type="ECO:0000256" key="8">
    <source>
        <dbReference type="RuleBase" id="RU004185"/>
    </source>
</evidence>
<evidence type="ECO:0000256" key="2">
    <source>
        <dbReference type="ARBA" id="ARBA00023004"/>
    </source>
</evidence>
<dbReference type="GO" id="GO:0046872">
    <property type="term" value="F:metal ion binding"/>
    <property type="evidence" value="ECO:0007669"/>
    <property type="project" value="UniProtKB-KW"/>
</dbReference>
<dbReference type="GO" id="GO:0004325">
    <property type="term" value="F:ferrochelatase activity"/>
    <property type="evidence" value="ECO:0007669"/>
    <property type="project" value="UniProtKB-UniRule"/>
</dbReference>
<comment type="caution">
    <text evidence="9">The sequence shown here is derived from an EMBL/GenBank/DDBJ whole genome shotgun (WGS) entry which is preliminary data.</text>
</comment>